<name>G8TTC7_SULAD</name>
<dbReference type="InterPro" id="IPR001279">
    <property type="entry name" value="Metallo-B-lactamas"/>
</dbReference>
<dbReference type="Pfam" id="PF00753">
    <property type="entry name" value="Lactamase_B"/>
    <property type="match status" value="1"/>
</dbReference>
<dbReference type="InterPro" id="IPR036866">
    <property type="entry name" value="RibonucZ/Hydroxyglut_hydro"/>
</dbReference>
<accession>G8TTC7</accession>
<dbReference type="EMBL" id="CP003179">
    <property type="protein sequence ID" value="AEW04507.1"/>
    <property type="molecule type" value="Genomic_DNA"/>
</dbReference>
<dbReference type="KEGG" id="sap:Sulac_1007"/>
<dbReference type="SMART" id="SM00849">
    <property type="entry name" value="Lactamase_B"/>
    <property type="match status" value="1"/>
</dbReference>
<dbReference type="AlphaFoldDB" id="G8TTC7"/>
<organism evidence="2 3">
    <name type="scientific">Sulfobacillus acidophilus (strain ATCC 700253 / DSM 10332 / NAL)</name>
    <dbReference type="NCBI Taxonomy" id="679936"/>
    <lineage>
        <taxon>Bacteria</taxon>
        <taxon>Bacillati</taxon>
        <taxon>Bacillota</taxon>
        <taxon>Clostridia</taxon>
        <taxon>Eubacteriales</taxon>
        <taxon>Clostridiales Family XVII. Incertae Sedis</taxon>
        <taxon>Sulfobacillus</taxon>
    </lineage>
</organism>
<dbReference type="InterPro" id="IPR050855">
    <property type="entry name" value="NDM-1-like"/>
</dbReference>
<reference evidence="2 3" key="2">
    <citation type="journal article" date="2012" name="Stand. Genomic Sci.">
        <title>Complete genome sequence of the moderately thermophilic mineral-sulfide-oxidizing firmicute Sulfobacillus acidophilus type strain (NAL(T)).</title>
        <authorList>
            <person name="Anderson I."/>
            <person name="Chertkov O."/>
            <person name="Chen A."/>
            <person name="Saunders E."/>
            <person name="Lapidus A."/>
            <person name="Nolan M."/>
            <person name="Lucas S."/>
            <person name="Hammon N."/>
            <person name="Deshpande S."/>
            <person name="Cheng J.F."/>
            <person name="Han C."/>
            <person name="Tapia R."/>
            <person name="Goodwin L.A."/>
            <person name="Pitluck S."/>
            <person name="Liolios K."/>
            <person name="Pagani I."/>
            <person name="Ivanova N."/>
            <person name="Mikhailova N."/>
            <person name="Pati A."/>
            <person name="Palaniappan K."/>
            <person name="Land M."/>
            <person name="Pan C."/>
            <person name="Rohde M."/>
            <person name="Pukall R."/>
            <person name="Goker M."/>
            <person name="Detter J.C."/>
            <person name="Woyke T."/>
            <person name="Bristow J."/>
            <person name="Eisen J.A."/>
            <person name="Markowitz V."/>
            <person name="Hugenholtz P."/>
            <person name="Kyrpides N.C."/>
            <person name="Klenk H.P."/>
            <person name="Mavromatis K."/>
        </authorList>
    </citation>
    <scope>NUCLEOTIDE SEQUENCE [LARGE SCALE GENOMIC DNA]</scope>
    <source>
        <strain evidence="3">ATCC 700253 / DSM 10332 / NAL</strain>
    </source>
</reference>
<dbReference type="PANTHER" id="PTHR42951">
    <property type="entry name" value="METALLO-BETA-LACTAMASE DOMAIN-CONTAINING"/>
    <property type="match status" value="1"/>
</dbReference>
<reference evidence="3" key="1">
    <citation type="submission" date="2011-12" db="EMBL/GenBank/DDBJ databases">
        <title>The complete genome of chromosome of Sulfobacillus acidophilus DSM 10332.</title>
        <authorList>
            <person name="Lucas S."/>
            <person name="Han J."/>
            <person name="Lapidus A."/>
            <person name="Bruce D."/>
            <person name="Goodwin L."/>
            <person name="Pitluck S."/>
            <person name="Peters L."/>
            <person name="Kyrpides N."/>
            <person name="Mavromatis K."/>
            <person name="Ivanova N."/>
            <person name="Mikhailova N."/>
            <person name="Chertkov O."/>
            <person name="Saunders E."/>
            <person name="Detter J.C."/>
            <person name="Tapia R."/>
            <person name="Han C."/>
            <person name="Land M."/>
            <person name="Hauser L."/>
            <person name="Markowitz V."/>
            <person name="Cheng J.-F."/>
            <person name="Hugenholtz P."/>
            <person name="Woyke T."/>
            <person name="Wu D."/>
            <person name="Pukall R."/>
            <person name="Gehrich-Schroeter G."/>
            <person name="Schneider S."/>
            <person name="Klenk H.-P."/>
            <person name="Eisen J.A."/>
        </authorList>
    </citation>
    <scope>NUCLEOTIDE SEQUENCE [LARGE SCALE GENOMIC DNA]</scope>
    <source>
        <strain evidence="3">ATCC 700253 / DSM 10332 / NAL</strain>
    </source>
</reference>
<keyword evidence="3" id="KW-1185">Reference proteome</keyword>
<protein>
    <recommendedName>
        <fullName evidence="1">Metallo-beta-lactamase domain-containing protein</fullName>
    </recommendedName>
</protein>
<dbReference type="HOGENOM" id="CLU_1022825_0_0_9"/>
<evidence type="ECO:0000313" key="3">
    <source>
        <dbReference type="Proteomes" id="UP000005439"/>
    </source>
</evidence>
<evidence type="ECO:0000259" key="1">
    <source>
        <dbReference type="SMART" id="SM00849"/>
    </source>
</evidence>
<dbReference type="PANTHER" id="PTHR42951:SF17">
    <property type="entry name" value="METALLO-BETA-LACTAMASE DOMAIN-CONTAINING PROTEIN"/>
    <property type="match status" value="1"/>
</dbReference>
<dbReference type="PATRIC" id="fig|679936.5.peg.1066"/>
<dbReference type="Gene3D" id="3.60.15.10">
    <property type="entry name" value="Ribonuclease Z/Hydroxyacylglutathione hydrolase-like"/>
    <property type="match status" value="1"/>
</dbReference>
<dbReference type="STRING" id="679936.Sulac_1007"/>
<evidence type="ECO:0000313" key="2">
    <source>
        <dbReference type="EMBL" id="AEW04507.1"/>
    </source>
</evidence>
<feature type="domain" description="Metallo-beta-lactamase" evidence="1">
    <location>
        <begin position="17"/>
        <end position="199"/>
    </location>
</feature>
<proteinExistence type="predicted"/>
<gene>
    <name evidence="2" type="ordered locus">Sulac_1007</name>
</gene>
<dbReference type="SUPFAM" id="SSF56281">
    <property type="entry name" value="Metallo-hydrolase/oxidoreductase"/>
    <property type="match status" value="1"/>
</dbReference>
<sequence length="282" mass="32501">MKKIRDHVYLFRSVMQQLNTVAILTSRELIVIDPGFFPDEIQAIRDWSLSLRPTSLRAVLLTHSDFDHVAGAPYFPTYDLLVSSRWDRNNEALSLRALERFDTEFYLDRPWSPGPMRPLTRYQALADSVSYGPLQVFHTPGHTRDSISIVYQNLLIVGDYLSVLEFPFINSSSTDYLNSLTRMQHLIAEYAIDLVVSQHGPPARGSDEISRRFAQAFTYIEELQNRVTRAMAERLTWQQTLALVDTMTFNGRPIAPGLFPAHHRNLKTLWKEYHQHVPLTTP</sequence>
<dbReference type="Proteomes" id="UP000005439">
    <property type="component" value="Chromosome"/>
</dbReference>